<dbReference type="InterPro" id="IPR036873">
    <property type="entry name" value="Rhodanese-like_dom_sf"/>
</dbReference>
<reference evidence="4" key="1">
    <citation type="journal article" date="2019" name="Int. J. Syst. Evol. Microbiol.">
        <title>The Global Catalogue of Microorganisms (GCM) 10K type strain sequencing project: providing services to taxonomists for standard genome sequencing and annotation.</title>
        <authorList>
            <consortium name="The Broad Institute Genomics Platform"/>
            <consortium name="The Broad Institute Genome Sequencing Center for Infectious Disease"/>
            <person name="Wu L."/>
            <person name="Ma J."/>
        </authorList>
    </citation>
    <scope>NUCLEOTIDE SEQUENCE [LARGE SCALE GENOMIC DNA]</scope>
    <source>
        <strain evidence="4">CCUG 57942</strain>
    </source>
</reference>
<protein>
    <submittedName>
        <fullName evidence="3">Rhodanese-like domain-containing protein</fullName>
    </submittedName>
</protein>
<proteinExistence type="predicted"/>
<dbReference type="InterPro" id="IPR050229">
    <property type="entry name" value="GlpE_sulfurtransferase"/>
</dbReference>
<dbReference type="PANTHER" id="PTHR43031:SF1">
    <property type="entry name" value="PYRIDINE NUCLEOTIDE-DISULPHIDE OXIDOREDUCTASE"/>
    <property type="match status" value="1"/>
</dbReference>
<evidence type="ECO:0000313" key="3">
    <source>
        <dbReference type="EMBL" id="MFD2157736.1"/>
    </source>
</evidence>
<dbReference type="SMART" id="SM00450">
    <property type="entry name" value="RHOD"/>
    <property type="match status" value="1"/>
</dbReference>
<dbReference type="Proteomes" id="UP001597389">
    <property type="component" value="Unassembled WGS sequence"/>
</dbReference>
<dbReference type="Gene3D" id="6.10.140.1340">
    <property type="match status" value="1"/>
</dbReference>
<gene>
    <name evidence="3" type="ORF">ACFSW8_02365</name>
</gene>
<dbReference type="InterPro" id="IPR001763">
    <property type="entry name" value="Rhodanese-like_dom"/>
</dbReference>
<dbReference type="Pfam" id="PF00581">
    <property type="entry name" value="Rhodanese"/>
    <property type="match status" value="1"/>
</dbReference>
<evidence type="ECO:0000313" key="4">
    <source>
        <dbReference type="Proteomes" id="UP001597389"/>
    </source>
</evidence>
<dbReference type="RefSeq" id="WP_377089188.1">
    <property type="nucleotide sequence ID" value="NZ_JBHSJL010000014.1"/>
</dbReference>
<dbReference type="SUPFAM" id="SSF52821">
    <property type="entry name" value="Rhodanese/Cell cycle control phosphatase"/>
    <property type="match status" value="1"/>
</dbReference>
<dbReference type="PANTHER" id="PTHR43031">
    <property type="entry name" value="FAD-DEPENDENT OXIDOREDUCTASE"/>
    <property type="match status" value="1"/>
</dbReference>
<feature type="transmembrane region" description="Helical" evidence="1">
    <location>
        <begin position="133"/>
        <end position="160"/>
    </location>
</feature>
<keyword evidence="4" id="KW-1185">Reference proteome</keyword>
<dbReference type="Gene3D" id="3.40.250.10">
    <property type="entry name" value="Rhodanese-like domain"/>
    <property type="match status" value="1"/>
</dbReference>
<name>A0ABW4Z6Y3_9BACT</name>
<keyword evidence="1" id="KW-0472">Membrane</keyword>
<comment type="caution">
    <text evidence="3">The sequence shown here is derived from an EMBL/GenBank/DDBJ whole genome shotgun (WGS) entry which is preliminary data.</text>
</comment>
<feature type="domain" description="Rhodanese" evidence="2">
    <location>
        <begin position="12"/>
        <end position="100"/>
    </location>
</feature>
<keyword evidence="1" id="KW-1133">Transmembrane helix</keyword>
<organism evidence="3 4">
    <name type="scientific">Rubritalea tangerina</name>
    <dbReference type="NCBI Taxonomy" id="430798"/>
    <lineage>
        <taxon>Bacteria</taxon>
        <taxon>Pseudomonadati</taxon>
        <taxon>Verrucomicrobiota</taxon>
        <taxon>Verrucomicrobiia</taxon>
        <taxon>Verrucomicrobiales</taxon>
        <taxon>Rubritaleaceae</taxon>
        <taxon>Rubritalea</taxon>
    </lineage>
</organism>
<dbReference type="CDD" id="cd00158">
    <property type="entry name" value="RHOD"/>
    <property type="match status" value="1"/>
</dbReference>
<sequence>MTTITIKEYLENPSAYYLTDVRTPNEFEEAHIEQAHMHPLDGLNAGEIRFKAQGKKVVLTCLTGARCKKAASALKKSGIELFALDGSLQAWEKAGHPVVRGVPKGLPLIRQVHITVGSINLIAAVMCATVSPLWIWVLIATACGLLLAGTTGFCGLGVVLAKMPWNRPAKDVEACSEG</sequence>
<evidence type="ECO:0000259" key="2">
    <source>
        <dbReference type="PROSITE" id="PS50206"/>
    </source>
</evidence>
<keyword evidence="1" id="KW-0812">Transmembrane</keyword>
<dbReference type="PROSITE" id="PS50206">
    <property type="entry name" value="RHODANESE_3"/>
    <property type="match status" value="1"/>
</dbReference>
<accession>A0ABW4Z6Y3</accession>
<evidence type="ECO:0000256" key="1">
    <source>
        <dbReference type="SAM" id="Phobius"/>
    </source>
</evidence>
<dbReference type="EMBL" id="JBHUJB010000011">
    <property type="protein sequence ID" value="MFD2157736.1"/>
    <property type="molecule type" value="Genomic_DNA"/>
</dbReference>